<evidence type="ECO:0000256" key="1">
    <source>
        <dbReference type="ARBA" id="ARBA00004236"/>
    </source>
</evidence>
<dbReference type="Pfam" id="PF13531">
    <property type="entry name" value="SBP_bac_11"/>
    <property type="match status" value="1"/>
</dbReference>
<comment type="function">
    <text evidence="10">Involved in the transport of molybdenum into the cell. Part of the binding-protein-dependent transport system ModABCD.</text>
</comment>
<dbReference type="GO" id="GO:0046872">
    <property type="term" value="F:metal ion binding"/>
    <property type="evidence" value="ECO:0007669"/>
    <property type="project" value="UniProtKB-KW"/>
</dbReference>
<feature type="binding site" evidence="14">
    <location>
        <position position="192"/>
    </location>
    <ligand>
        <name>molybdate</name>
        <dbReference type="ChEBI" id="CHEBI:36264"/>
    </ligand>
</feature>
<dbReference type="GO" id="GO:1901359">
    <property type="term" value="F:tungstate binding"/>
    <property type="evidence" value="ECO:0007669"/>
    <property type="project" value="UniProtKB-ARBA"/>
</dbReference>
<evidence type="ECO:0000313" key="15">
    <source>
        <dbReference type="EMBL" id="KNZ69859.1"/>
    </source>
</evidence>
<keyword evidence="16" id="KW-1185">Reference proteome</keyword>
<keyword evidence="5 14" id="KW-0500">Molybdenum</keyword>
<dbReference type="Proteomes" id="UP000037175">
    <property type="component" value="Unassembled WGS sequence"/>
</dbReference>
<dbReference type="CDD" id="cd13537">
    <property type="entry name" value="PBP2_YvgL_like"/>
    <property type="match status" value="1"/>
</dbReference>
<evidence type="ECO:0000313" key="16">
    <source>
        <dbReference type="Proteomes" id="UP000037175"/>
    </source>
</evidence>
<dbReference type="GO" id="GO:0005886">
    <property type="term" value="C:plasma membrane"/>
    <property type="evidence" value="ECO:0007669"/>
    <property type="project" value="UniProtKB-SubCell"/>
</dbReference>
<dbReference type="EMBL" id="LGTE01000008">
    <property type="protein sequence ID" value="KNZ69859.1"/>
    <property type="molecule type" value="Genomic_DNA"/>
</dbReference>
<dbReference type="AlphaFoldDB" id="A0A0L6W444"/>
<protein>
    <recommendedName>
        <fullName evidence="12">Molybdate-binding protein ModA</fullName>
    </recommendedName>
    <alternativeName>
        <fullName evidence="13">Molybdate/tungstate-binding protein ModA</fullName>
    </alternativeName>
</protein>
<feature type="binding site" evidence="14">
    <location>
        <position position="57"/>
    </location>
    <ligand>
        <name>molybdate</name>
        <dbReference type="ChEBI" id="CHEBI:36264"/>
    </ligand>
</feature>
<evidence type="ECO:0000256" key="2">
    <source>
        <dbReference type="ARBA" id="ARBA00009175"/>
    </source>
</evidence>
<accession>A0A0L6W444</accession>
<reference evidence="16" key="1">
    <citation type="submission" date="2015-07" db="EMBL/GenBank/DDBJ databases">
        <title>Complete Genome of Thermincola ferriacetica strain Z-0001T.</title>
        <authorList>
            <person name="Lusk B."/>
            <person name="Badalamenti J.P."/>
            <person name="Parameswaran P."/>
            <person name="Bond D.R."/>
            <person name="Torres C.I."/>
        </authorList>
    </citation>
    <scope>NUCLEOTIDE SEQUENCE [LARGE SCALE GENOMIC DNA]</scope>
    <source>
        <strain evidence="16">Z-0001</strain>
    </source>
</reference>
<feature type="binding site" evidence="14">
    <location>
        <position position="210"/>
    </location>
    <ligand>
        <name>molybdate</name>
        <dbReference type="ChEBI" id="CHEBI:36264"/>
    </ligand>
</feature>
<dbReference type="FunFam" id="3.40.190.10:FF:000035">
    <property type="entry name" value="Molybdate ABC transporter substrate-binding protein"/>
    <property type="match status" value="1"/>
</dbReference>
<name>A0A0L6W444_9FIRM</name>
<evidence type="ECO:0000256" key="6">
    <source>
        <dbReference type="ARBA" id="ARBA00022723"/>
    </source>
</evidence>
<dbReference type="SUPFAM" id="SSF53850">
    <property type="entry name" value="Periplasmic binding protein-like II"/>
    <property type="match status" value="1"/>
</dbReference>
<evidence type="ECO:0000256" key="5">
    <source>
        <dbReference type="ARBA" id="ARBA00022505"/>
    </source>
</evidence>
<dbReference type="PIRSF" id="PIRSF004846">
    <property type="entry name" value="ModA"/>
    <property type="match status" value="1"/>
</dbReference>
<dbReference type="PATRIC" id="fig|281456.6.peg.1571"/>
<organism evidence="15 16">
    <name type="scientific">Thermincola ferriacetica</name>
    <dbReference type="NCBI Taxonomy" id="281456"/>
    <lineage>
        <taxon>Bacteria</taxon>
        <taxon>Bacillati</taxon>
        <taxon>Bacillota</taxon>
        <taxon>Clostridia</taxon>
        <taxon>Eubacteriales</taxon>
        <taxon>Thermincolaceae</taxon>
        <taxon>Thermincola</taxon>
    </lineage>
</organism>
<comment type="subunit">
    <text evidence="11">The complex is composed of two ATP-binding proteins (ModC), two transmembrane proteins (ModB) and a solute-binding protein (ModA).</text>
</comment>
<gene>
    <name evidence="15" type="ORF">Tfer_1469</name>
</gene>
<dbReference type="NCBIfam" id="TIGR01256">
    <property type="entry name" value="modA"/>
    <property type="match status" value="1"/>
</dbReference>
<evidence type="ECO:0000256" key="4">
    <source>
        <dbReference type="ARBA" id="ARBA00022475"/>
    </source>
</evidence>
<feature type="binding site" evidence="14">
    <location>
        <position position="165"/>
    </location>
    <ligand>
        <name>molybdate</name>
        <dbReference type="ChEBI" id="CHEBI:36264"/>
    </ligand>
</feature>
<evidence type="ECO:0000256" key="9">
    <source>
        <dbReference type="ARBA" id="ARBA00023245"/>
    </source>
</evidence>
<evidence type="ECO:0000256" key="12">
    <source>
        <dbReference type="ARBA" id="ARBA00073171"/>
    </source>
</evidence>
<keyword evidence="8" id="KW-0472">Membrane</keyword>
<keyword evidence="9" id="KW-0826">Tungsten</keyword>
<evidence type="ECO:0000256" key="3">
    <source>
        <dbReference type="ARBA" id="ARBA00022448"/>
    </source>
</evidence>
<dbReference type="GO" id="GO:0030973">
    <property type="term" value="F:molybdate ion binding"/>
    <property type="evidence" value="ECO:0007669"/>
    <property type="project" value="UniProtKB-ARBA"/>
</dbReference>
<evidence type="ECO:0000256" key="14">
    <source>
        <dbReference type="PIRSR" id="PIRSR004846-1"/>
    </source>
</evidence>
<comment type="subcellular location">
    <subcellularLocation>
        <location evidence="1">Cell membrane</location>
    </subcellularLocation>
</comment>
<proteinExistence type="inferred from homology"/>
<keyword evidence="7" id="KW-0732">Signal</keyword>
<dbReference type="InterPro" id="IPR041879">
    <property type="entry name" value="YvgL-like_PBP2"/>
</dbReference>
<feature type="binding site" evidence="14">
    <location>
        <position position="85"/>
    </location>
    <ligand>
        <name>molybdate</name>
        <dbReference type="ChEBI" id="CHEBI:36264"/>
    </ligand>
</feature>
<evidence type="ECO:0000256" key="11">
    <source>
        <dbReference type="ARBA" id="ARBA00062515"/>
    </source>
</evidence>
<keyword evidence="3" id="KW-0813">Transport</keyword>
<dbReference type="Gene3D" id="3.40.190.10">
    <property type="entry name" value="Periplasmic binding protein-like II"/>
    <property type="match status" value="2"/>
</dbReference>
<evidence type="ECO:0000256" key="10">
    <source>
        <dbReference type="ARBA" id="ARBA00056002"/>
    </source>
</evidence>
<comment type="caution">
    <text evidence="15">The sequence shown here is derived from an EMBL/GenBank/DDBJ whole genome shotgun (WGS) entry which is preliminary data.</text>
</comment>
<evidence type="ECO:0000256" key="13">
    <source>
        <dbReference type="ARBA" id="ARBA00078141"/>
    </source>
</evidence>
<keyword evidence="6 14" id="KW-0479">Metal-binding</keyword>
<dbReference type="InterPro" id="IPR050682">
    <property type="entry name" value="ModA/WtpA"/>
</dbReference>
<dbReference type="PANTHER" id="PTHR30632:SF0">
    <property type="entry name" value="SULFATE-BINDING PROTEIN"/>
    <property type="match status" value="1"/>
</dbReference>
<keyword evidence="4" id="KW-1003">Cell membrane</keyword>
<dbReference type="PANTHER" id="PTHR30632">
    <property type="entry name" value="MOLYBDATE-BINDING PERIPLASMIC PROTEIN"/>
    <property type="match status" value="1"/>
</dbReference>
<dbReference type="InterPro" id="IPR005950">
    <property type="entry name" value="ModA"/>
</dbReference>
<comment type="similarity">
    <text evidence="2">Belongs to the bacterial solute-binding protein ModA family.</text>
</comment>
<evidence type="ECO:0000256" key="8">
    <source>
        <dbReference type="ARBA" id="ARBA00023136"/>
    </source>
</evidence>
<dbReference type="GO" id="GO:0015689">
    <property type="term" value="P:molybdate ion transport"/>
    <property type="evidence" value="ECO:0007669"/>
    <property type="project" value="InterPro"/>
</dbReference>
<sequence>MAFVSSDGLKVMKKMLLILAALLSILPLNGCGQKGVSSEKALQGKKEIILDVSAAASLKDVLTEVRKMYEEKNPGIRLRFNFASSGTLQRQIEQGAPADLFFSAGEEQMDALVKQDLVENPVIISGNRLALIAPAGEPIEIGSLEDILSRKLDKIAIGNPDTVPAGEYTEEALQKTGLYEKLSSKLVFAKDVRQVLAYVETGNADAGFVYRSDAVLSKNVKTLFIIPSGLHRPIKYPGAVIKGSDHREQAEDFLEFMGEEEVRKVFQKYGFSVPGAE</sequence>
<dbReference type="FunFam" id="3.40.190.10:FF:000030">
    <property type="entry name" value="Molybdate ABC transporter substrate-binding protein"/>
    <property type="match status" value="1"/>
</dbReference>
<evidence type="ECO:0000256" key="7">
    <source>
        <dbReference type="ARBA" id="ARBA00022729"/>
    </source>
</evidence>